<evidence type="ECO:0000256" key="1">
    <source>
        <dbReference type="ARBA" id="ARBA00022460"/>
    </source>
</evidence>
<dbReference type="Pfam" id="PF00379">
    <property type="entry name" value="Chitin_bind_4"/>
    <property type="match status" value="1"/>
</dbReference>
<sequence length="180" mass="19819">MTREAPFALQPSPPPCASQTTIRYIRGFQTALIITSARPSSPNRYSKTPAHLPNMIFKVAAVLVVVVGVAVAFPSDPYGAQPVYKEDPIPYNFAYGVKDDYAGTDFGHNEDSDGKAVKGSYNVVLPDGRIQTVSYVADHYNGYQAQVSYKGEAQYPHEYGPAITFKPQYQPSYNPQPSYQ</sequence>
<dbReference type="PANTHER" id="PTHR12236:SF79">
    <property type="entry name" value="CUTICULAR PROTEIN 50CB-RELATED"/>
    <property type="match status" value="1"/>
</dbReference>
<dbReference type="GO" id="GO:0042302">
    <property type="term" value="F:structural constituent of cuticle"/>
    <property type="evidence" value="ECO:0007669"/>
    <property type="project" value="UniProtKB-UniRule"/>
</dbReference>
<evidence type="ECO:0000313" key="3">
    <source>
        <dbReference type="EMBL" id="KAK3864964.1"/>
    </source>
</evidence>
<keyword evidence="4" id="KW-1185">Reference proteome</keyword>
<evidence type="ECO:0000256" key="2">
    <source>
        <dbReference type="PROSITE-ProRule" id="PRU00497"/>
    </source>
</evidence>
<keyword evidence="1 2" id="KW-0193">Cuticle</keyword>
<protein>
    <submittedName>
        <fullName evidence="3">Uncharacterized protein</fullName>
    </submittedName>
</protein>
<dbReference type="GO" id="GO:0031012">
    <property type="term" value="C:extracellular matrix"/>
    <property type="evidence" value="ECO:0007669"/>
    <property type="project" value="TreeGrafter"/>
</dbReference>
<dbReference type="Proteomes" id="UP001286313">
    <property type="component" value="Unassembled WGS sequence"/>
</dbReference>
<dbReference type="EMBL" id="JAWQEG010003688">
    <property type="protein sequence ID" value="KAK3864964.1"/>
    <property type="molecule type" value="Genomic_DNA"/>
</dbReference>
<dbReference type="AlphaFoldDB" id="A0AAE1F0Z0"/>
<dbReference type="PANTHER" id="PTHR12236">
    <property type="entry name" value="STRUCTURAL CONTITUENT OF CUTICLE"/>
    <property type="match status" value="1"/>
</dbReference>
<evidence type="ECO:0000313" key="4">
    <source>
        <dbReference type="Proteomes" id="UP001286313"/>
    </source>
</evidence>
<reference evidence="3" key="1">
    <citation type="submission" date="2023-10" db="EMBL/GenBank/DDBJ databases">
        <title>Genome assemblies of two species of porcelain crab, Petrolisthes cinctipes and Petrolisthes manimaculis (Anomura: Porcellanidae).</title>
        <authorList>
            <person name="Angst P."/>
        </authorList>
    </citation>
    <scope>NUCLEOTIDE SEQUENCE</scope>
    <source>
        <strain evidence="3">PB745_01</strain>
        <tissue evidence="3">Gill</tissue>
    </source>
</reference>
<dbReference type="PRINTS" id="PR00947">
    <property type="entry name" value="CUTICLE"/>
</dbReference>
<dbReference type="PROSITE" id="PS51155">
    <property type="entry name" value="CHIT_BIND_RR_2"/>
    <property type="match status" value="1"/>
</dbReference>
<dbReference type="PROSITE" id="PS00233">
    <property type="entry name" value="CHIT_BIND_RR_1"/>
    <property type="match status" value="1"/>
</dbReference>
<proteinExistence type="predicted"/>
<gene>
    <name evidence="3" type="ORF">Pcinc_029396</name>
</gene>
<accession>A0AAE1F0Z0</accession>
<dbReference type="GO" id="GO:0005615">
    <property type="term" value="C:extracellular space"/>
    <property type="evidence" value="ECO:0007669"/>
    <property type="project" value="TreeGrafter"/>
</dbReference>
<organism evidence="3 4">
    <name type="scientific">Petrolisthes cinctipes</name>
    <name type="common">Flat porcelain crab</name>
    <dbReference type="NCBI Taxonomy" id="88211"/>
    <lineage>
        <taxon>Eukaryota</taxon>
        <taxon>Metazoa</taxon>
        <taxon>Ecdysozoa</taxon>
        <taxon>Arthropoda</taxon>
        <taxon>Crustacea</taxon>
        <taxon>Multicrustacea</taxon>
        <taxon>Malacostraca</taxon>
        <taxon>Eumalacostraca</taxon>
        <taxon>Eucarida</taxon>
        <taxon>Decapoda</taxon>
        <taxon>Pleocyemata</taxon>
        <taxon>Anomura</taxon>
        <taxon>Galatheoidea</taxon>
        <taxon>Porcellanidae</taxon>
        <taxon>Petrolisthes</taxon>
    </lineage>
</organism>
<name>A0AAE1F0Z0_PETCI</name>
<dbReference type="InterPro" id="IPR000618">
    <property type="entry name" value="Insect_cuticle"/>
</dbReference>
<comment type="caution">
    <text evidence="3">The sequence shown here is derived from an EMBL/GenBank/DDBJ whole genome shotgun (WGS) entry which is preliminary data.</text>
</comment>
<dbReference type="InterPro" id="IPR031311">
    <property type="entry name" value="CHIT_BIND_RR_consensus"/>
</dbReference>
<dbReference type="InterPro" id="IPR051217">
    <property type="entry name" value="Insect_Cuticle_Struc_Prot"/>
</dbReference>